<proteinExistence type="predicted"/>
<keyword evidence="1" id="KW-1133">Transmembrane helix</keyword>
<keyword evidence="1" id="KW-0472">Membrane</keyword>
<gene>
    <name evidence="2" type="ORF">ERS852580_00143</name>
</gene>
<keyword evidence="1" id="KW-0812">Transmembrane</keyword>
<dbReference type="EMBL" id="CYXM01000001">
    <property type="protein sequence ID" value="CUM70566.1"/>
    <property type="molecule type" value="Genomic_DNA"/>
</dbReference>
<sequence length="241" mass="28600">MKILISREQLELLLEKKRDFIGKKITIDTIIAGISFLISVWTATYETIWIIPGIIFKTIFCVIGIVYMIKIIYDIIDFKNNNYTHTDLLRDIEGLDMIQHNHSLIIIKNSAPGIKTKYLTYYDERWDCKLFPNLKTADKDNEAFIISNLSNDLGIPKKEIKCKYISSRVQEKYSVSHNENRVYNHRLYEVEFKNIPKIMNKNDFSINSRHYYWMTISEMEKDDNIMKKNMEVVDFVKECEK</sequence>
<dbReference type="Proteomes" id="UP000095673">
    <property type="component" value="Unassembled WGS sequence"/>
</dbReference>
<reference evidence="2 3" key="1">
    <citation type="submission" date="2015-09" db="EMBL/GenBank/DDBJ databases">
        <authorList>
            <consortium name="Pathogen Informatics"/>
        </authorList>
    </citation>
    <scope>NUCLEOTIDE SEQUENCE [LARGE SCALE GENOMIC DNA]</scope>
    <source>
        <strain evidence="2 3">2789STDY5834968</strain>
    </source>
</reference>
<name>A0A173QYJ1_9FIRM</name>
<feature type="transmembrane region" description="Helical" evidence="1">
    <location>
        <begin position="25"/>
        <end position="43"/>
    </location>
</feature>
<evidence type="ECO:0000313" key="2">
    <source>
        <dbReference type="EMBL" id="CUM70566.1"/>
    </source>
</evidence>
<accession>A0A173QYJ1</accession>
<protein>
    <submittedName>
        <fullName evidence="2">Uncharacterized protein</fullName>
    </submittedName>
</protein>
<organism evidence="2 3">
    <name type="scientific">Agathobacter rectalis</name>
    <dbReference type="NCBI Taxonomy" id="39491"/>
    <lineage>
        <taxon>Bacteria</taxon>
        <taxon>Bacillati</taxon>
        <taxon>Bacillota</taxon>
        <taxon>Clostridia</taxon>
        <taxon>Lachnospirales</taxon>
        <taxon>Lachnospiraceae</taxon>
        <taxon>Agathobacter</taxon>
    </lineage>
</organism>
<dbReference type="RefSeq" id="WP_172704752.1">
    <property type="nucleotide sequence ID" value="NZ_CYXM01000001.1"/>
</dbReference>
<evidence type="ECO:0000313" key="3">
    <source>
        <dbReference type="Proteomes" id="UP000095673"/>
    </source>
</evidence>
<dbReference type="AlphaFoldDB" id="A0A173QYJ1"/>
<feature type="transmembrane region" description="Helical" evidence="1">
    <location>
        <begin position="49"/>
        <end position="69"/>
    </location>
</feature>
<evidence type="ECO:0000256" key="1">
    <source>
        <dbReference type="SAM" id="Phobius"/>
    </source>
</evidence>